<evidence type="ECO:0000256" key="1">
    <source>
        <dbReference type="SAM" id="MobiDB-lite"/>
    </source>
</evidence>
<dbReference type="EMBL" id="JACWMS010000001">
    <property type="protein sequence ID" value="MBD1319027.1"/>
    <property type="molecule type" value="Genomic_DNA"/>
</dbReference>
<accession>A0ABR7W886</accession>
<evidence type="ECO:0000313" key="4">
    <source>
        <dbReference type="Proteomes" id="UP000602395"/>
    </source>
</evidence>
<dbReference type="Proteomes" id="UP000602395">
    <property type="component" value="Unassembled WGS sequence"/>
</dbReference>
<keyword evidence="2" id="KW-0472">Membrane</keyword>
<protein>
    <recommendedName>
        <fullName evidence="5">Acetyltransferase</fullName>
    </recommendedName>
</protein>
<dbReference type="SUPFAM" id="SSF51161">
    <property type="entry name" value="Trimeric LpxA-like enzymes"/>
    <property type="match status" value="1"/>
</dbReference>
<keyword evidence="2" id="KW-1133">Transmembrane helix</keyword>
<evidence type="ECO:0000256" key="2">
    <source>
        <dbReference type="SAM" id="Phobius"/>
    </source>
</evidence>
<evidence type="ECO:0008006" key="5">
    <source>
        <dbReference type="Google" id="ProtNLM"/>
    </source>
</evidence>
<organism evidence="3 4">
    <name type="scientific">Gordonia hankookensis</name>
    <dbReference type="NCBI Taxonomy" id="589403"/>
    <lineage>
        <taxon>Bacteria</taxon>
        <taxon>Bacillati</taxon>
        <taxon>Actinomycetota</taxon>
        <taxon>Actinomycetes</taxon>
        <taxon>Mycobacteriales</taxon>
        <taxon>Gordoniaceae</taxon>
        <taxon>Gordonia</taxon>
    </lineage>
</organism>
<name>A0ABR7W886_9ACTN</name>
<evidence type="ECO:0000313" key="3">
    <source>
        <dbReference type="EMBL" id="MBD1319027.1"/>
    </source>
</evidence>
<keyword evidence="4" id="KW-1185">Reference proteome</keyword>
<feature type="transmembrane region" description="Helical" evidence="2">
    <location>
        <begin position="195"/>
        <end position="219"/>
    </location>
</feature>
<gene>
    <name evidence="3" type="ORF">IDF66_05485</name>
</gene>
<dbReference type="InterPro" id="IPR011004">
    <property type="entry name" value="Trimer_LpxA-like_sf"/>
</dbReference>
<dbReference type="Gene3D" id="2.160.10.10">
    <property type="entry name" value="Hexapeptide repeat proteins"/>
    <property type="match status" value="1"/>
</dbReference>
<proteinExistence type="predicted"/>
<comment type="caution">
    <text evidence="3">The sequence shown here is derived from an EMBL/GenBank/DDBJ whole genome shotgun (WGS) entry which is preliminary data.</text>
</comment>
<keyword evidence="2" id="KW-0812">Transmembrane</keyword>
<reference evidence="3 4" key="1">
    <citation type="submission" date="2020-09" db="EMBL/GenBank/DDBJ databases">
        <title>Novel species in genus Gordonia.</title>
        <authorList>
            <person name="Zhang G."/>
        </authorList>
    </citation>
    <scope>NUCLEOTIDE SEQUENCE [LARGE SCALE GENOMIC DNA]</scope>
    <source>
        <strain evidence="3 4">ON-33</strain>
    </source>
</reference>
<dbReference type="RefSeq" id="WP_190265967.1">
    <property type="nucleotide sequence ID" value="NZ_BAABAD010000003.1"/>
</dbReference>
<sequence>MNVFRNLGAVSLGDEAFIGNWNQITAAPAYQKYHREAGRLFLADGAGVVNRHYLDCSGSVRIGRMSMIGGIRSIIQSHELDLYDNATSIGTIDIGEYVFTGTAVLVLKGARIPDRTVVAAGATWTELDDDASPGLYAGTPARRLKAIDDAAWMTREHVHTPVTGKDDSFMTEHERPVQQPADAAAKPTRRRRRFLGVRTIGCCVAVALLFGLGVAAASATQWRTDDALRVQTWDFTPVHQGLAGLTVIDRNRNLSGVAIGDSGLGHGAARAPDAAVYLQREFASPVGRIGASVDFGRSGSGSVALVLPARGLPSAPARFDSDFPNAGVHLVVNARTWEMSVWERSFGQRTLASGSFDPVLVGILSIDVTRRRDTVHIALPDGRMESVSDSRIGSYSGRYAVWELFENNAGDVGATLTRIWAAD</sequence>
<feature type="region of interest" description="Disordered" evidence="1">
    <location>
        <begin position="162"/>
        <end position="188"/>
    </location>
</feature>
<feature type="compositionally biased region" description="Basic and acidic residues" evidence="1">
    <location>
        <begin position="162"/>
        <end position="176"/>
    </location>
</feature>